<reference evidence="1" key="1">
    <citation type="submission" date="2021-01" db="EMBL/GenBank/DDBJ databases">
        <authorList>
            <consortium name="Genoscope - CEA"/>
            <person name="William W."/>
        </authorList>
    </citation>
    <scope>NUCLEOTIDE SEQUENCE</scope>
</reference>
<accession>A0A8S1V3D2</accession>
<evidence type="ECO:0000313" key="1">
    <source>
        <dbReference type="EMBL" id="CAD8171890.1"/>
    </source>
</evidence>
<dbReference type="Proteomes" id="UP000683925">
    <property type="component" value="Unassembled WGS sequence"/>
</dbReference>
<comment type="caution">
    <text evidence="1">The sequence shown here is derived from an EMBL/GenBank/DDBJ whole genome shotgun (WGS) entry which is preliminary data.</text>
</comment>
<evidence type="ECO:0000313" key="2">
    <source>
        <dbReference type="Proteomes" id="UP000683925"/>
    </source>
</evidence>
<dbReference type="OMA" id="YFTQRYI"/>
<organism evidence="1 2">
    <name type="scientific">Paramecium octaurelia</name>
    <dbReference type="NCBI Taxonomy" id="43137"/>
    <lineage>
        <taxon>Eukaryota</taxon>
        <taxon>Sar</taxon>
        <taxon>Alveolata</taxon>
        <taxon>Ciliophora</taxon>
        <taxon>Intramacronucleata</taxon>
        <taxon>Oligohymenophorea</taxon>
        <taxon>Peniculida</taxon>
        <taxon>Parameciidae</taxon>
        <taxon>Paramecium</taxon>
    </lineage>
</organism>
<dbReference type="AlphaFoldDB" id="A0A8S1V3D2"/>
<gene>
    <name evidence="1" type="ORF">POCTA_138.1.T0590080</name>
</gene>
<dbReference type="EMBL" id="CAJJDP010000058">
    <property type="protein sequence ID" value="CAD8171890.1"/>
    <property type="molecule type" value="Genomic_DNA"/>
</dbReference>
<keyword evidence="2" id="KW-1185">Reference proteome</keyword>
<dbReference type="OrthoDB" id="307662at2759"/>
<protein>
    <submittedName>
        <fullName evidence="1">Uncharacterized protein</fullName>
    </submittedName>
</protein>
<name>A0A8S1V3D2_PAROT</name>
<proteinExistence type="predicted"/>
<sequence>MRTSTTTTTKRTSTTRAQIKKFVNIDMILKQIYQRAEYFTQRYIYCFPNQKINAPLIKSIYRLLLIPDNFVQSIRLSNKALLYLIVHLKFAEKGIHPLQEQAYEKLQAILQYQQ</sequence>